<dbReference type="RefSeq" id="WP_207489144.1">
    <property type="nucleotide sequence ID" value="NZ_JADIJS010000002.1"/>
</dbReference>
<comment type="caution">
    <text evidence="10">The sequence shown here is derived from an EMBL/GenBank/DDBJ whole genome shotgun (WGS) entry which is preliminary data.</text>
</comment>
<evidence type="ECO:0000256" key="6">
    <source>
        <dbReference type="ARBA" id="ARBA00023277"/>
    </source>
</evidence>
<evidence type="ECO:0000313" key="11">
    <source>
        <dbReference type="Proteomes" id="UP000718278"/>
    </source>
</evidence>
<gene>
    <name evidence="10" type="ORF">IPV26_13980</name>
</gene>
<protein>
    <submittedName>
        <fullName evidence="10">Carbohydrate kinase</fullName>
    </submittedName>
</protein>
<feature type="domain" description="Carbohydrate kinase FGGY N-terminal" evidence="8">
    <location>
        <begin position="3"/>
        <end position="251"/>
    </location>
</feature>
<dbReference type="InterPro" id="IPR005929">
    <property type="entry name" value="Ribulokinase"/>
</dbReference>
<evidence type="ECO:0000313" key="10">
    <source>
        <dbReference type="EMBL" id="MBO1040774.1"/>
    </source>
</evidence>
<dbReference type="Pfam" id="PF00370">
    <property type="entry name" value="FGGY_N"/>
    <property type="match status" value="1"/>
</dbReference>
<dbReference type="PIRSF" id="PIRSF000538">
    <property type="entry name" value="GlpK"/>
    <property type="match status" value="1"/>
</dbReference>
<dbReference type="PROSITE" id="PS00445">
    <property type="entry name" value="FGGY_KINASES_2"/>
    <property type="match status" value="1"/>
</dbReference>
<evidence type="ECO:0000256" key="7">
    <source>
        <dbReference type="RuleBase" id="RU003733"/>
    </source>
</evidence>
<dbReference type="InterPro" id="IPR043129">
    <property type="entry name" value="ATPase_NBD"/>
</dbReference>
<dbReference type="InterPro" id="IPR018485">
    <property type="entry name" value="FGGY_C"/>
</dbReference>
<keyword evidence="4" id="KW-0067">ATP-binding</keyword>
<keyword evidence="3 7" id="KW-0418">Kinase</keyword>
<evidence type="ECO:0000259" key="9">
    <source>
        <dbReference type="Pfam" id="PF02782"/>
    </source>
</evidence>
<evidence type="ECO:0000256" key="2">
    <source>
        <dbReference type="ARBA" id="ARBA00022741"/>
    </source>
</evidence>
<dbReference type="Proteomes" id="UP000718278">
    <property type="component" value="Unassembled WGS sequence"/>
</dbReference>
<evidence type="ECO:0000256" key="3">
    <source>
        <dbReference type="ARBA" id="ARBA00022777"/>
    </source>
</evidence>
<name>A0ABS3K1K8_9HYPH</name>
<dbReference type="InterPro" id="IPR000577">
    <property type="entry name" value="Carb_kinase_FGGY"/>
</dbReference>
<evidence type="ECO:0000256" key="4">
    <source>
        <dbReference type="ARBA" id="ARBA00022840"/>
    </source>
</evidence>
<dbReference type="CDD" id="cd07781">
    <property type="entry name" value="ASKHA_NBD_FGGY_L-RBK"/>
    <property type="match status" value="1"/>
</dbReference>
<dbReference type="EMBL" id="JADIJS010000002">
    <property type="protein sequence ID" value="MBO1040774.1"/>
    <property type="molecule type" value="Genomic_DNA"/>
</dbReference>
<sequence length="497" mass="52640">MAYFLTADGGTESIRARVYDLSGTCLASAAVPYETKFSSGARAEQNPEDWWSSFVQAARKAISESAIDPAAIEAITLATTSCTVVALDADGKPLRPSIIWMDVRASDEAEAVLATGDDALLANGGGRGPVSAEWMIPKALWIARNEPEIFGKAETICEYQDFMTLRLTGEKAASLNNVSLRWHYSTDRGGFPKSLLEKLGLEALLQKWPSRVVAPGEVIANLSANAASELGLSQKVKVVQGGADALIGMIGLGVAKPGQLALITGSSHLQFGVSDKPLHAPGIWGSYPDMVYPKRYIIEGGQTSTGSVIAWLGRLMNGTMDMEELNRKAAALEPGADGLLVQDHFQGNRTPYTDALSRGAIVGLTLAHEPHHVFRAIMEGISFGTRAILDAMAEAGYSGQEITVGGGASASPLWLQIHADTAGLPVCVPQSRDAPSVGAAVLAAHGAGHFASIDDGIAAMVKPGTRIEPRPRETAIYNEIYQQYRALYPALKSVRGA</sequence>
<dbReference type="Pfam" id="PF02782">
    <property type="entry name" value="FGGY_C"/>
    <property type="match status" value="1"/>
</dbReference>
<organism evidence="10 11">
    <name type="scientific">Brucella pituitosa</name>
    <dbReference type="NCBI Taxonomy" id="571256"/>
    <lineage>
        <taxon>Bacteria</taxon>
        <taxon>Pseudomonadati</taxon>
        <taxon>Pseudomonadota</taxon>
        <taxon>Alphaproteobacteria</taxon>
        <taxon>Hyphomicrobiales</taxon>
        <taxon>Brucellaceae</taxon>
        <taxon>Brucella/Ochrobactrum group</taxon>
        <taxon>Brucella</taxon>
    </lineage>
</organism>
<evidence type="ECO:0000256" key="5">
    <source>
        <dbReference type="ARBA" id="ARBA00022935"/>
    </source>
</evidence>
<dbReference type="PANTHER" id="PTHR43435">
    <property type="entry name" value="RIBULOKINASE"/>
    <property type="match status" value="1"/>
</dbReference>
<evidence type="ECO:0000256" key="1">
    <source>
        <dbReference type="ARBA" id="ARBA00022679"/>
    </source>
</evidence>
<keyword evidence="11" id="KW-1185">Reference proteome</keyword>
<accession>A0ABS3K1K8</accession>
<comment type="similarity">
    <text evidence="7">Belongs to the FGGY kinase family.</text>
</comment>
<dbReference type="Gene3D" id="3.30.420.40">
    <property type="match status" value="2"/>
</dbReference>
<evidence type="ECO:0000259" key="8">
    <source>
        <dbReference type="Pfam" id="PF00370"/>
    </source>
</evidence>
<dbReference type="SUPFAM" id="SSF53067">
    <property type="entry name" value="Actin-like ATPase domain"/>
    <property type="match status" value="2"/>
</dbReference>
<dbReference type="PANTHER" id="PTHR43435:SF4">
    <property type="entry name" value="FGGY CARBOHYDRATE KINASE DOMAIN-CONTAINING PROTEIN"/>
    <property type="match status" value="1"/>
</dbReference>
<keyword evidence="5" id="KW-0054">Arabinose catabolism</keyword>
<keyword evidence="6" id="KW-0119">Carbohydrate metabolism</keyword>
<dbReference type="InterPro" id="IPR018483">
    <property type="entry name" value="Carb_kinase_FGGY_CS"/>
</dbReference>
<dbReference type="InterPro" id="IPR018484">
    <property type="entry name" value="FGGY_N"/>
</dbReference>
<proteinExistence type="inferred from homology"/>
<keyword evidence="1 7" id="KW-0808">Transferase</keyword>
<keyword evidence="2" id="KW-0547">Nucleotide-binding</keyword>
<dbReference type="GO" id="GO:0016301">
    <property type="term" value="F:kinase activity"/>
    <property type="evidence" value="ECO:0007669"/>
    <property type="project" value="UniProtKB-KW"/>
</dbReference>
<feature type="domain" description="Carbohydrate kinase FGGY C-terminal" evidence="9">
    <location>
        <begin position="261"/>
        <end position="446"/>
    </location>
</feature>
<reference evidence="10 11" key="1">
    <citation type="submission" date="2020-10" db="EMBL/GenBank/DDBJ databases">
        <title>Genomic characterization of underground lake bacteria from Wind Cave National Park: Insight into the archetypical LuxI/LuxR and identification of LuxR solos.</title>
        <authorList>
            <person name="Wengert P.C."/>
            <person name="Savka M.A."/>
        </authorList>
    </citation>
    <scope>NUCLEOTIDE SEQUENCE [LARGE SCALE GENOMIC DNA]</scope>
    <source>
        <strain evidence="10 11">SD316</strain>
    </source>
</reference>